<dbReference type="Proteomes" id="UP000037923">
    <property type="component" value="Unassembled WGS sequence"/>
</dbReference>
<feature type="coiled-coil region" evidence="1">
    <location>
        <begin position="697"/>
        <end position="745"/>
    </location>
</feature>
<name>A0A0N1J4R1_LEPPY</name>
<keyword evidence="4" id="KW-1185">Reference proteome</keyword>
<feature type="compositionally biased region" description="Polar residues" evidence="2">
    <location>
        <begin position="802"/>
        <end position="811"/>
    </location>
</feature>
<keyword evidence="1" id="KW-0175">Coiled coil</keyword>
<evidence type="ECO:0000256" key="2">
    <source>
        <dbReference type="SAM" id="MobiDB-lite"/>
    </source>
</evidence>
<feature type="region of interest" description="Disordered" evidence="2">
    <location>
        <begin position="792"/>
        <end position="811"/>
    </location>
</feature>
<organism evidence="3 4">
    <name type="scientific">Leptomonas pyrrhocoris</name>
    <name type="common">Firebug parasite</name>
    <dbReference type="NCBI Taxonomy" id="157538"/>
    <lineage>
        <taxon>Eukaryota</taxon>
        <taxon>Discoba</taxon>
        <taxon>Euglenozoa</taxon>
        <taxon>Kinetoplastea</taxon>
        <taxon>Metakinetoplastina</taxon>
        <taxon>Trypanosomatida</taxon>
        <taxon>Trypanosomatidae</taxon>
        <taxon>Leishmaniinae</taxon>
        <taxon>Leptomonas</taxon>
    </lineage>
</organism>
<dbReference type="EMBL" id="LGTL01000010">
    <property type="protein sequence ID" value="KPA79421.1"/>
    <property type="molecule type" value="Genomic_DNA"/>
</dbReference>
<reference evidence="3 4" key="1">
    <citation type="submission" date="2015-07" db="EMBL/GenBank/DDBJ databases">
        <title>High-quality genome of monoxenous trypanosomatid Leptomonas pyrrhocoris.</title>
        <authorList>
            <person name="Flegontov P."/>
            <person name="Butenko A."/>
            <person name="Firsov S."/>
            <person name="Vlcek C."/>
            <person name="Logacheva M.D."/>
            <person name="Field M."/>
            <person name="Filatov D."/>
            <person name="Flegontova O."/>
            <person name="Gerasimov E."/>
            <person name="Jackson A.P."/>
            <person name="Kelly S."/>
            <person name="Opperdoes F."/>
            <person name="O'Reilly A."/>
            <person name="Votypka J."/>
            <person name="Yurchenko V."/>
            <person name="Lukes J."/>
        </authorList>
    </citation>
    <scope>NUCLEOTIDE SEQUENCE [LARGE SCALE GENOMIC DNA]</scope>
    <source>
        <strain evidence="3">H10</strain>
    </source>
</reference>
<dbReference type="RefSeq" id="XP_015657860.1">
    <property type="nucleotide sequence ID" value="XM_015803218.1"/>
</dbReference>
<proteinExistence type="predicted"/>
<dbReference type="OrthoDB" id="247306at2759"/>
<evidence type="ECO:0000313" key="3">
    <source>
        <dbReference type="EMBL" id="KPA79421.1"/>
    </source>
</evidence>
<feature type="region of interest" description="Disordered" evidence="2">
    <location>
        <begin position="1005"/>
        <end position="1136"/>
    </location>
</feature>
<feature type="coiled-coil region" evidence="1">
    <location>
        <begin position="394"/>
        <end position="428"/>
    </location>
</feature>
<feature type="compositionally biased region" description="Basic and acidic residues" evidence="2">
    <location>
        <begin position="16"/>
        <end position="27"/>
    </location>
</feature>
<feature type="region of interest" description="Disordered" evidence="2">
    <location>
        <begin position="833"/>
        <end position="865"/>
    </location>
</feature>
<evidence type="ECO:0000313" key="4">
    <source>
        <dbReference type="Proteomes" id="UP000037923"/>
    </source>
</evidence>
<comment type="caution">
    <text evidence="3">The sequence shown here is derived from an EMBL/GenBank/DDBJ whole genome shotgun (WGS) entry which is preliminary data.</text>
</comment>
<dbReference type="AlphaFoldDB" id="A0A0N1J4R1"/>
<feature type="compositionally biased region" description="Low complexity" evidence="2">
    <location>
        <begin position="1091"/>
        <end position="1109"/>
    </location>
</feature>
<dbReference type="VEuPathDB" id="TriTrypDB:LpyrH10_10_0320"/>
<feature type="compositionally biased region" description="Polar residues" evidence="2">
    <location>
        <begin position="576"/>
        <end position="591"/>
    </location>
</feature>
<dbReference type="OMA" id="HTTHIVD"/>
<feature type="region of interest" description="Disordered" evidence="2">
    <location>
        <begin position="263"/>
        <end position="286"/>
    </location>
</feature>
<feature type="region of interest" description="Disordered" evidence="2">
    <location>
        <begin position="1"/>
        <end position="27"/>
    </location>
</feature>
<dbReference type="GeneID" id="26905553"/>
<feature type="coiled-coil region" evidence="1">
    <location>
        <begin position="939"/>
        <end position="980"/>
    </location>
</feature>
<feature type="region of interest" description="Disordered" evidence="2">
    <location>
        <begin position="570"/>
        <end position="591"/>
    </location>
</feature>
<protein>
    <submittedName>
        <fullName evidence="3">Uncharacterized protein</fullName>
    </submittedName>
</protein>
<gene>
    <name evidence="3" type="ORF">ABB37_05263</name>
</gene>
<sequence length="1136" mass="124368">MSDADGSAAVHGGVKRQRERDLDDKRQDKRVEDVLAHTTHIVDAIAGVNTNYLRTLSDERAHLADRVEQLQALHTSDQLRQSETTTQLVYHNLKSLRGAVSRNVKDRFIDRLRSQVDQGQSEVLDALATHLDDVLQGSLTVADAQLSAERQLSATLVEQLRTYAQTLLETTKAANQRAFRAEVEAMHKDVLIAKLRSAHLFEQNQLLRHEHEVDALMRVVAQLAEKSRFVESARTELVQAKRHVRWLEQYLDLNGIIAAAQPDTSEAGSRGSRGAPPPSPNPALRQSAPHYFALKLLEHKEMTLTELVDSWQGQEQRLHEAEHRYTQMEGVVKQVQHDALVVHQRYLEEKERREIADRRITDMVRERLYPQKNDSVFQEMQRLRWAYTEVVDDAAQLAVNLKVCREELQAAQAEGTRLAAQVRQLKQDAETDQVALTIQELRGEYAERVRGLEEVSVRAQLQLTLAQQVSRQYGSVAAEATDALQRAAQTNAELSAVPPAVARGGNSWQPSGWQQEVLKVEAQAEKLVSLSTDIKTFELQHGELYEAQIEKLMEQWLRMRNEVAEKSKSAAAVDRTASSGPQSASHTLVSSTALTEESVTKMASVMNSSKTALREALLLLVASLQSTDVERSNLLDASLSDAQYVTELVKEVSAVTNERDRLRAQVAVCRDLLEKNHVTVVERALMHDVPVEDSLNVAEAAERITVLRDQLAAAKQLCDRSLNEAKQVTNEKDAVEVKLVELTRTHEVLQTHAARLADKLRASMENEAALVEQTVGLQSQIAYLVQQSTASASATEDGETESAGTAHTPPNQLSALFTTLSETVQKLEEEVRALHSARDGATTSVDDEEKKTKKDEEGGDAALLESLSRSGMMSVVRVLKEALQKAGLLKASLAGTVGAQAVALCGAAAPVEAEDALGSASVIPPPSLATQRQAQAYTAAQHAAKLAQYTAERQQMRERLQRAEQKASEMEAANQRLLAISKSVLAKQNALSTENERLRARVRELTAPPAPSDVAAGEGVVQGDSASKASPHVPTDTAPTALPGDIADRTSTDDTLADEEEEVGEHAAAPTTSVEVPGHQSLAEDVESTPEQASVAESTVEVSDAAVVAAEEKNEEAPVDQAAPQPPENEDDVPMS</sequence>
<evidence type="ECO:0000256" key="1">
    <source>
        <dbReference type="SAM" id="Coils"/>
    </source>
</evidence>
<accession>A0A0N1J4R1</accession>